<dbReference type="RefSeq" id="WP_004599259.1">
    <property type="nucleotide sequence ID" value="NZ_JAWMCG010000007.1"/>
</dbReference>
<dbReference type="EMBL" id="WMEO01000009">
    <property type="protein sequence ID" value="MYL16518.1"/>
    <property type="molecule type" value="Genomic_DNA"/>
</dbReference>
<evidence type="ECO:0000313" key="2">
    <source>
        <dbReference type="EMBL" id="MYL16518.1"/>
    </source>
</evidence>
<organism evidence="3 4">
    <name type="scientific">Halorubrum distributum</name>
    <dbReference type="NCBI Taxonomy" id="29283"/>
    <lineage>
        <taxon>Archaea</taxon>
        <taxon>Methanobacteriati</taxon>
        <taxon>Methanobacteriota</taxon>
        <taxon>Stenosarchaea group</taxon>
        <taxon>Halobacteria</taxon>
        <taxon>Halobacteriales</taxon>
        <taxon>Haloferacaceae</taxon>
        <taxon>Halorubrum</taxon>
        <taxon>Halorubrum distributum group</taxon>
    </lineage>
</organism>
<gene>
    <name evidence="3" type="ORF">GLW30_06750</name>
    <name evidence="2" type="ORF">GLW36_07620</name>
</gene>
<comment type="caution">
    <text evidence="3">The sequence shown here is derived from an EMBL/GenBank/DDBJ whole genome shotgun (WGS) entry which is preliminary data.</text>
</comment>
<dbReference type="Proteomes" id="UP000460194">
    <property type="component" value="Unassembled WGS sequence"/>
</dbReference>
<evidence type="ECO:0000256" key="1">
    <source>
        <dbReference type="SAM" id="MobiDB-lite"/>
    </source>
</evidence>
<evidence type="ECO:0000313" key="4">
    <source>
        <dbReference type="Proteomes" id="UP000452321"/>
    </source>
</evidence>
<evidence type="ECO:0000313" key="5">
    <source>
        <dbReference type="Proteomes" id="UP000460194"/>
    </source>
</evidence>
<dbReference type="AlphaFoldDB" id="A0A6B1IXJ1"/>
<proteinExistence type="predicted"/>
<protein>
    <recommendedName>
        <fullName evidence="6">Small CPxCG-related zinc finger protein</fullName>
    </recommendedName>
</protein>
<dbReference type="Proteomes" id="UP000452321">
    <property type="component" value="Unassembled WGS sequence"/>
</dbReference>
<feature type="region of interest" description="Disordered" evidence="1">
    <location>
        <begin position="19"/>
        <end position="38"/>
    </location>
</feature>
<evidence type="ECO:0000313" key="3">
    <source>
        <dbReference type="EMBL" id="MYL67426.1"/>
    </source>
</evidence>
<dbReference type="EMBL" id="WMFC01000007">
    <property type="protein sequence ID" value="MYL67426.1"/>
    <property type="molecule type" value="Genomic_DNA"/>
</dbReference>
<sequence length="88" mass="9485">MERDDVRGRMSVFDRLSRALRGPTRSAPETAGDDGSEGSYWCDDCGVRVRDVAVDEAGLDRDDEGVPACPDCGDAMRFERASGHGCAC</sequence>
<name>A0A6B1IXJ1_9EURY</name>
<reference evidence="4 5" key="1">
    <citation type="submission" date="2019-11" db="EMBL/GenBank/DDBJ databases">
        <title>Genome sequences of 17 halophilic strains isolated from different environments.</title>
        <authorList>
            <person name="Furrow R.E."/>
        </authorList>
    </citation>
    <scope>NUCLEOTIDE SEQUENCE [LARGE SCALE GENOMIC DNA]</scope>
    <source>
        <strain evidence="3 4">22502_06_Cabo</strain>
        <strain evidence="2 5">22517_05_Cabo</strain>
    </source>
</reference>
<evidence type="ECO:0008006" key="6">
    <source>
        <dbReference type="Google" id="ProtNLM"/>
    </source>
</evidence>
<accession>A0A6B1IXJ1</accession>